<dbReference type="InterPro" id="IPR029056">
    <property type="entry name" value="Ribokinase-like"/>
</dbReference>
<organism evidence="1 2">
    <name type="scientific">Plastorhodobacter daqingensis</name>
    <dbReference type="NCBI Taxonomy" id="1387281"/>
    <lineage>
        <taxon>Bacteria</taxon>
        <taxon>Pseudomonadati</taxon>
        <taxon>Pseudomonadota</taxon>
        <taxon>Alphaproteobacteria</taxon>
        <taxon>Rhodobacterales</taxon>
        <taxon>Paracoccaceae</taxon>
        <taxon>Plastorhodobacter</taxon>
    </lineage>
</organism>
<reference evidence="2" key="1">
    <citation type="journal article" date="2019" name="Int. J. Syst. Evol. Microbiol.">
        <title>The Global Catalogue of Microorganisms (GCM) 10K type strain sequencing project: providing services to taxonomists for standard genome sequencing and annotation.</title>
        <authorList>
            <consortium name="The Broad Institute Genomics Platform"/>
            <consortium name="The Broad Institute Genome Sequencing Center for Infectious Disease"/>
            <person name="Wu L."/>
            <person name="Ma J."/>
        </authorList>
    </citation>
    <scope>NUCLEOTIDE SEQUENCE [LARGE SCALE GENOMIC DNA]</scope>
    <source>
        <strain evidence="2">CGMCC 1.12750</strain>
    </source>
</reference>
<accession>A0ABW2UK03</accession>
<evidence type="ECO:0008006" key="3">
    <source>
        <dbReference type="Google" id="ProtNLM"/>
    </source>
</evidence>
<dbReference type="RefSeq" id="WP_377402894.1">
    <property type="nucleotide sequence ID" value="NZ_JBHTFQ010000004.1"/>
</dbReference>
<dbReference type="EMBL" id="JBHTFQ010000004">
    <property type="protein sequence ID" value="MFC7704273.1"/>
    <property type="molecule type" value="Genomic_DNA"/>
</dbReference>
<gene>
    <name evidence="1" type="ORF">ACFQXB_08710</name>
</gene>
<evidence type="ECO:0000313" key="2">
    <source>
        <dbReference type="Proteomes" id="UP001596516"/>
    </source>
</evidence>
<keyword evidence="2" id="KW-1185">Reference proteome</keyword>
<evidence type="ECO:0000313" key="1">
    <source>
        <dbReference type="EMBL" id="MFC7704273.1"/>
    </source>
</evidence>
<dbReference type="SUPFAM" id="SSF53613">
    <property type="entry name" value="Ribokinase-like"/>
    <property type="match status" value="1"/>
</dbReference>
<protein>
    <recommendedName>
        <fullName evidence="3">Carbohydrate kinase PfkB domain-containing protein</fullName>
    </recommendedName>
</protein>
<dbReference type="Proteomes" id="UP001596516">
    <property type="component" value="Unassembled WGS sequence"/>
</dbReference>
<proteinExistence type="predicted"/>
<name>A0ABW2UK03_9RHOB</name>
<sequence length="93" mass="10084">MHKRFAAIGECMVERAPAGTRNGSGDTFATGFAGDTFNTAWYPRRALPRYWQVHQPIAMGPDARLARTCAFMEQAGLGTAHGRGVPSGPWAFT</sequence>
<comment type="caution">
    <text evidence="1">The sequence shown here is derived from an EMBL/GenBank/DDBJ whole genome shotgun (WGS) entry which is preliminary data.</text>
</comment>